<sequence>MNKLTIDEKRELITKNLQEILGKQELDNLLLQEEIKIYWGTAPTGRIHIGYFIQFLKIVDYIKAGCKVKILIADLHAVLDNLKTSMELLNARTEYYITMIKEVLLSLNVDLDLIEFVKGSDYQLSQNYTLDVYKLNSKISYQEAKHAGAEVVKQTQNPTMTGLLYPSLQALDEHYLDVHIQSGGIDQRKIFTFARSNLNLLGYKKSIHLMTPMVQGLRFNKKEIKNVITKEEKLKLLNIDFDLPDNYVDTLYKKYINNDTIKDDKMSSSNNDSKIDLLDTKNEIKKKINKSYCLPCDVEDNCLMDLLEKVIFPVLSYKNQQFIINRKEKFGGIIIYDSFDNIKNDFALGKLHPQDFKLGITDSLNYILEPIRNSFETKERKLLLKKAYN</sequence>
<evidence type="ECO:0000256" key="5">
    <source>
        <dbReference type="ARBA" id="ARBA00022917"/>
    </source>
</evidence>
<evidence type="ECO:0000256" key="1">
    <source>
        <dbReference type="ARBA" id="ARBA00013160"/>
    </source>
</evidence>
<evidence type="ECO:0000256" key="7">
    <source>
        <dbReference type="ARBA" id="ARBA00033323"/>
    </source>
</evidence>
<keyword evidence="5" id="KW-0648">Protein biosynthesis</keyword>
<dbReference type="SUPFAM" id="SSF52374">
    <property type="entry name" value="Nucleotidylyl transferase"/>
    <property type="match status" value="1"/>
</dbReference>
<keyword evidence="2" id="KW-0436">Ligase</keyword>
<evidence type="ECO:0000256" key="2">
    <source>
        <dbReference type="ARBA" id="ARBA00022598"/>
    </source>
</evidence>
<proteinExistence type="predicted"/>
<dbReference type="Gene3D" id="1.10.240.10">
    <property type="entry name" value="Tyrosyl-Transfer RNA Synthetase"/>
    <property type="match status" value="1"/>
</dbReference>
<keyword evidence="6 9" id="KW-0030">Aminoacyl-tRNA synthetase</keyword>
<dbReference type="GO" id="GO:0004831">
    <property type="term" value="F:tyrosine-tRNA ligase activity"/>
    <property type="evidence" value="ECO:0007669"/>
    <property type="project" value="UniProtKB-EC"/>
</dbReference>
<dbReference type="InterPro" id="IPR050489">
    <property type="entry name" value="Tyr-tRNA_synthase"/>
</dbReference>
<evidence type="ECO:0000256" key="4">
    <source>
        <dbReference type="ARBA" id="ARBA00022840"/>
    </source>
</evidence>
<evidence type="ECO:0000256" key="6">
    <source>
        <dbReference type="ARBA" id="ARBA00023146"/>
    </source>
</evidence>
<accession>A0A1V0SGE2</accession>
<keyword evidence="4" id="KW-0067">ATP-binding</keyword>
<keyword evidence="3" id="KW-0547">Nucleotide-binding</keyword>
<gene>
    <name evidence="9" type="ORF">Hokovirus_3_58</name>
</gene>
<dbReference type="InterPro" id="IPR014729">
    <property type="entry name" value="Rossmann-like_a/b/a_fold"/>
</dbReference>
<dbReference type="NCBIfam" id="NF006330">
    <property type="entry name" value="PRK08560.1"/>
    <property type="match status" value="1"/>
</dbReference>
<name>A0A1V0SGE2_9VIRU</name>
<organism evidence="9">
    <name type="scientific">Hokovirus HKV1</name>
    <dbReference type="NCBI Taxonomy" id="1977638"/>
    <lineage>
        <taxon>Viruses</taxon>
        <taxon>Varidnaviria</taxon>
        <taxon>Bamfordvirae</taxon>
        <taxon>Nucleocytoviricota</taxon>
        <taxon>Megaviricetes</taxon>
        <taxon>Imitervirales</taxon>
        <taxon>Mimiviridae</taxon>
        <taxon>Klosneuvirinae</taxon>
        <taxon>Hokovirus</taxon>
    </lineage>
</organism>
<dbReference type="InterPro" id="IPR002307">
    <property type="entry name" value="Tyr-tRNA-ligase"/>
</dbReference>
<reference evidence="9" key="1">
    <citation type="journal article" date="2017" name="Science">
        <title>Giant viruses with an expanded complement of translation system components.</title>
        <authorList>
            <person name="Schulz F."/>
            <person name="Yutin N."/>
            <person name="Ivanova N.N."/>
            <person name="Ortega D.R."/>
            <person name="Lee T.K."/>
            <person name="Vierheilig J."/>
            <person name="Daims H."/>
            <person name="Horn M."/>
            <person name="Wagner M."/>
            <person name="Jensen G.J."/>
            <person name="Kyrpides N.C."/>
            <person name="Koonin E.V."/>
            <person name="Woyke T."/>
        </authorList>
    </citation>
    <scope>NUCLEOTIDE SEQUENCE</scope>
    <source>
        <strain evidence="9">HKV1</strain>
    </source>
</reference>
<dbReference type="FunFam" id="1.10.240.10:FF:000011">
    <property type="entry name" value="Tyrosine--tRNA ligase"/>
    <property type="match status" value="1"/>
</dbReference>
<dbReference type="Gene3D" id="3.40.50.620">
    <property type="entry name" value="HUPs"/>
    <property type="match status" value="1"/>
</dbReference>
<evidence type="ECO:0000256" key="8">
    <source>
        <dbReference type="ARBA" id="ARBA00048248"/>
    </source>
</evidence>
<dbReference type="EMBL" id="KY684105">
    <property type="protein sequence ID" value="ARF10785.1"/>
    <property type="molecule type" value="Genomic_DNA"/>
</dbReference>
<comment type="catalytic activity">
    <reaction evidence="8">
        <text>tRNA(Tyr) + L-tyrosine + ATP = L-tyrosyl-tRNA(Tyr) + AMP + diphosphate + H(+)</text>
        <dbReference type="Rhea" id="RHEA:10220"/>
        <dbReference type="Rhea" id="RHEA-COMP:9706"/>
        <dbReference type="Rhea" id="RHEA-COMP:9707"/>
        <dbReference type="ChEBI" id="CHEBI:15378"/>
        <dbReference type="ChEBI" id="CHEBI:30616"/>
        <dbReference type="ChEBI" id="CHEBI:33019"/>
        <dbReference type="ChEBI" id="CHEBI:58315"/>
        <dbReference type="ChEBI" id="CHEBI:78442"/>
        <dbReference type="ChEBI" id="CHEBI:78536"/>
        <dbReference type="ChEBI" id="CHEBI:456215"/>
        <dbReference type="EC" id="6.1.1.1"/>
    </reaction>
</comment>
<protein>
    <recommendedName>
        <fullName evidence="1">tyrosine--tRNA ligase</fullName>
        <ecNumber evidence="1">6.1.1.1</ecNumber>
    </recommendedName>
    <alternativeName>
        <fullName evidence="7">Tyrosyl-tRNA synthetase</fullName>
    </alternativeName>
</protein>
<dbReference type="GO" id="GO:0005524">
    <property type="term" value="F:ATP binding"/>
    <property type="evidence" value="ECO:0007669"/>
    <property type="project" value="UniProtKB-KW"/>
</dbReference>
<evidence type="ECO:0000313" key="9">
    <source>
        <dbReference type="EMBL" id="ARF10785.1"/>
    </source>
</evidence>
<dbReference type="PANTHER" id="PTHR46264:SF4">
    <property type="entry name" value="TYROSINE--TRNA LIGASE, CYTOPLASMIC"/>
    <property type="match status" value="1"/>
</dbReference>
<evidence type="ECO:0000256" key="3">
    <source>
        <dbReference type="ARBA" id="ARBA00022741"/>
    </source>
</evidence>
<dbReference type="NCBIfam" id="TIGR00234">
    <property type="entry name" value="tyrS"/>
    <property type="match status" value="1"/>
</dbReference>
<dbReference type="PIRSF" id="PIRSF006588">
    <property type="entry name" value="TyrRS_arch_euk"/>
    <property type="match status" value="1"/>
</dbReference>
<dbReference type="Pfam" id="PF00579">
    <property type="entry name" value="tRNA-synt_1b"/>
    <property type="match status" value="2"/>
</dbReference>
<dbReference type="InterPro" id="IPR002305">
    <property type="entry name" value="aa-tRNA-synth_Ic"/>
</dbReference>
<dbReference type="InterPro" id="IPR023617">
    <property type="entry name" value="Tyr-tRNA-ligase_arc/euk-type"/>
</dbReference>
<dbReference type="PRINTS" id="PR01040">
    <property type="entry name" value="TRNASYNTHTYR"/>
</dbReference>
<dbReference type="PANTHER" id="PTHR46264">
    <property type="entry name" value="TYROSINE-TRNA LIGASE"/>
    <property type="match status" value="1"/>
</dbReference>
<dbReference type="EC" id="6.1.1.1" evidence="1"/>